<dbReference type="InterPro" id="IPR032675">
    <property type="entry name" value="LRR_dom_sf"/>
</dbReference>
<proteinExistence type="predicted"/>
<dbReference type="Gene3D" id="3.80.10.10">
    <property type="entry name" value="Ribonuclease Inhibitor"/>
    <property type="match status" value="1"/>
</dbReference>
<dbReference type="AlphaFoldDB" id="A0AA88JH33"/>
<dbReference type="Proteomes" id="UP001187192">
    <property type="component" value="Unassembled WGS sequence"/>
</dbReference>
<keyword evidence="2" id="KW-1185">Reference proteome</keyword>
<name>A0AA88JH33_FICCA</name>
<organism evidence="1 2">
    <name type="scientific">Ficus carica</name>
    <name type="common">Common fig</name>
    <dbReference type="NCBI Taxonomy" id="3494"/>
    <lineage>
        <taxon>Eukaryota</taxon>
        <taxon>Viridiplantae</taxon>
        <taxon>Streptophyta</taxon>
        <taxon>Embryophyta</taxon>
        <taxon>Tracheophyta</taxon>
        <taxon>Spermatophyta</taxon>
        <taxon>Magnoliopsida</taxon>
        <taxon>eudicotyledons</taxon>
        <taxon>Gunneridae</taxon>
        <taxon>Pentapetalae</taxon>
        <taxon>rosids</taxon>
        <taxon>fabids</taxon>
        <taxon>Rosales</taxon>
        <taxon>Moraceae</taxon>
        <taxon>Ficeae</taxon>
        <taxon>Ficus</taxon>
    </lineage>
</organism>
<comment type="caution">
    <text evidence="1">The sequence shown here is derived from an EMBL/GenBank/DDBJ whole genome shotgun (WGS) entry which is preliminary data.</text>
</comment>
<gene>
    <name evidence="1" type="ORF">TIFTF001_053112</name>
</gene>
<evidence type="ECO:0000313" key="2">
    <source>
        <dbReference type="Proteomes" id="UP001187192"/>
    </source>
</evidence>
<protein>
    <submittedName>
        <fullName evidence="1">Uncharacterized protein</fullName>
    </submittedName>
</protein>
<dbReference type="EMBL" id="BTGU01012120">
    <property type="protein sequence ID" value="GMN74075.1"/>
    <property type="molecule type" value="Genomic_DNA"/>
</dbReference>
<evidence type="ECO:0000313" key="1">
    <source>
        <dbReference type="EMBL" id="GMN74075.1"/>
    </source>
</evidence>
<accession>A0AA88JH33</accession>
<reference evidence="1" key="1">
    <citation type="submission" date="2023-07" db="EMBL/GenBank/DDBJ databases">
        <title>draft genome sequence of fig (Ficus carica).</title>
        <authorList>
            <person name="Takahashi T."/>
            <person name="Nishimura K."/>
        </authorList>
    </citation>
    <scope>NUCLEOTIDE SEQUENCE</scope>
</reference>
<sequence>MPSTVVYVRTSRDALPHWLPKLSSLVVLRLRWNKLEHDPLESLQSLSNLLEPLVLDKAYDGDESYVLAGGFHMSL</sequence>